<protein>
    <recommendedName>
        <fullName evidence="3">Carboxylesterase type B domain-containing protein</fullName>
    </recommendedName>
</protein>
<dbReference type="AlphaFoldDB" id="A0A6A0GV95"/>
<dbReference type="Pfam" id="PF00135">
    <property type="entry name" value="COesterase"/>
    <property type="match status" value="1"/>
</dbReference>
<reference evidence="4" key="2">
    <citation type="journal article" date="2018" name="Environ. Sci. Technol.">
        <title>The Toxicogenome of Hyalella azteca: A Model for Sediment Ecotoxicology and Evolutionary Toxicology.</title>
        <authorList>
            <person name="Poynton H.C."/>
            <person name="Hasenbein S."/>
            <person name="Benoit J.B."/>
            <person name="Sepulveda M.S."/>
            <person name="Poelchau M.F."/>
            <person name="Hughes D.S.T."/>
            <person name="Murali S.C."/>
            <person name="Chen S."/>
            <person name="Glastad K.M."/>
            <person name="Goodisman M.A.D."/>
            <person name="Werren J.H."/>
            <person name="Vineis J.H."/>
            <person name="Bowen J.L."/>
            <person name="Friedrich M."/>
            <person name="Jones J."/>
            <person name="Robertson H.M."/>
            <person name="Feyereisen R."/>
            <person name="Mechler-Hickson A."/>
            <person name="Mathers N."/>
            <person name="Lee C.E."/>
            <person name="Colbourne J.K."/>
            <person name="Biales A."/>
            <person name="Johnston J.S."/>
            <person name="Wellborn G.A."/>
            <person name="Rosendale A.J."/>
            <person name="Cridge A.G."/>
            <person name="Munoz-Torres M.C."/>
            <person name="Bain P.A."/>
            <person name="Manny A.R."/>
            <person name="Major K.M."/>
            <person name="Lambert F.N."/>
            <person name="Vulpe C.D."/>
            <person name="Tuck P."/>
            <person name="Blalock B.J."/>
            <person name="Lin Y.Y."/>
            <person name="Smith M.E."/>
            <person name="Ochoa-Acuna H."/>
            <person name="Chen M.M."/>
            <person name="Childers C.P."/>
            <person name="Qu J."/>
            <person name="Dugan S."/>
            <person name="Lee S.L."/>
            <person name="Chao H."/>
            <person name="Dinh H."/>
            <person name="Han Y."/>
            <person name="Doddapaneni H."/>
            <person name="Worley K.C."/>
            <person name="Muzny D.M."/>
            <person name="Gibbs R.A."/>
            <person name="Richards S."/>
        </authorList>
    </citation>
    <scope>NUCLEOTIDE SEQUENCE</scope>
    <source>
        <strain evidence="4">HAZT.00-mixed</strain>
        <tissue evidence="4">Whole organism</tissue>
    </source>
</reference>
<sequence>MCFDGFVMYPNKHGFLSTGDHNSPGNYGLLDMSLALEWVYENIRLFNGDREAITVFGPGAGGAAAGLLAVLPKTRSYVRQFISSVGLMPGLMV</sequence>
<evidence type="ECO:0000259" key="3">
    <source>
        <dbReference type="Pfam" id="PF00135"/>
    </source>
</evidence>
<dbReference type="PANTHER" id="PTHR43903">
    <property type="entry name" value="NEUROLIGIN"/>
    <property type="match status" value="1"/>
</dbReference>
<dbReference type="OrthoDB" id="408631at2759"/>
<accession>A0A6A0GV95</accession>
<dbReference type="SUPFAM" id="SSF53474">
    <property type="entry name" value="alpha/beta-Hydrolases"/>
    <property type="match status" value="1"/>
</dbReference>
<dbReference type="InterPro" id="IPR051093">
    <property type="entry name" value="Neuroligin/BSAL"/>
</dbReference>
<name>A0A6A0GV95_HYAAZ</name>
<evidence type="ECO:0000256" key="2">
    <source>
        <dbReference type="ARBA" id="ARBA00023180"/>
    </source>
</evidence>
<evidence type="ECO:0000313" key="4">
    <source>
        <dbReference type="EMBL" id="KAA0189633.1"/>
    </source>
</evidence>
<reference evidence="4" key="1">
    <citation type="submission" date="2014-08" db="EMBL/GenBank/DDBJ databases">
        <authorList>
            <person name="Murali S."/>
            <person name="Richards S."/>
            <person name="Bandaranaike D."/>
            <person name="Bellair M."/>
            <person name="Blankenburg K."/>
            <person name="Chao H."/>
            <person name="Dinh H."/>
            <person name="Doddapaneni H."/>
            <person name="Dugan-Rocha S."/>
            <person name="Elkadiri S."/>
            <person name="Gnanaolivu R."/>
            <person name="Hughes D."/>
            <person name="Lee S."/>
            <person name="Li M."/>
            <person name="Ming W."/>
            <person name="Munidasa M."/>
            <person name="Muniz J."/>
            <person name="Nguyen L."/>
            <person name="Osuji N."/>
            <person name="Pu L.-L."/>
            <person name="Puazo M."/>
            <person name="Skinner E."/>
            <person name="Qu C."/>
            <person name="Quiroz J."/>
            <person name="Raj R."/>
            <person name="Weissenberger G."/>
            <person name="Xin Y."/>
            <person name="Zou X."/>
            <person name="Han Y."/>
            <person name="Worley K."/>
            <person name="Muzny D."/>
            <person name="Gibbs R."/>
        </authorList>
    </citation>
    <scope>NUCLEOTIDE SEQUENCE</scope>
    <source>
        <strain evidence="4">HAZT.00-mixed</strain>
        <tissue evidence="4">Whole organism</tissue>
    </source>
</reference>
<dbReference type="InterPro" id="IPR029058">
    <property type="entry name" value="AB_hydrolase_fold"/>
</dbReference>
<reference evidence="4" key="3">
    <citation type="submission" date="2019-06" db="EMBL/GenBank/DDBJ databases">
        <authorList>
            <person name="Poynton C."/>
            <person name="Hasenbein S."/>
            <person name="Benoit J.B."/>
            <person name="Sepulveda M.S."/>
            <person name="Poelchau M.F."/>
            <person name="Murali S.C."/>
            <person name="Chen S."/>
            <person name="Glastad K.M."/>
            <person name="Werren J.H."/>
            <person name="Vineis J.H."/>
            <person name="Bowen J.L."/>
            <person name="Friedrich M."/>
            <person name="Jones J."/>
            <person name="Robertson H.M."/>
            <person name="Feyereisen R."/>
            <person name="Mechler-Hickson A."/>
            <person name="Mathers N."/>
            <person name="Lee C.E."/>
            <person name="Colbourne J.K."/>
            <person name="Biales A."/>
            <person name="Johnston J.S."/>
            <person name="Wellborn G.A."/>
            <person name="Rosendale A.J."/>
            <person name="Cridge A.G."/>
            <person name="Munoz-Torres M.C."/>
            <person name="Bain P.A."/>
            <person name="Manny A.R."/>
            <person name="Major K.M."/>
            <person name="Lambert F.N."/>
            <person name="Vulpe C.D."/>
            <person name="Tuck P."/>
            <person name="Blalock B.J."/>
            <person name="Lin Y.-Y."/>
            <person name="Smith M.E."/>
            <person name="Ochoa-Acuna H."/>
            <person name="Chen M.-J.M."/>
            <person name="Childers C.P."/>
            <person name="Qu J."/>
            <person name="Dugan S."/>
            <person name="Lee S.L."/>
            <person name="Chao H."/>
            <person name="Dinh H."/>
            <person name="Han Y."/>
            <person name="Doddapaneni H."/>
            <person name="Worley K.C."/>
            <person name="Muzny D.M."/>
            <person name="Gibbs R.A."/>
            <person name="Richards S."/>
        </authorList>
    </citation>
    <scope>NUCLEOTIDE SEQUENCE</scope>
    <source>
        <strain evidence="4">HAZT.00-mixed</strain>
        <tissue evidence="4">Whole organism</tissue>
    </source>
</reference>
<organism evidence="4">
    <name type="scientific">Hyalella azteca</name>
    <name type="common">Amphipod</name>
    <dbReference type="NCBI Taxonomy" id="294128"/>
    <lineage>
        <taxon>Eukaryota</taxon>
        <taxon>Metazoa</taxon>
        <taxon>Ecdysozoa</taxon>
        <taxon>Arthropoda</taxon>
        <taxon>Crustacea</taxon>
        <taxon>Multicrustacea</taxon>
        <taxon>Malacostraca</taxon>
        <taxon>Eumalacostraca</taxon>
        <taxon>Peracarida</taxon>
        <taxon>Amphipoda</taxon>
        <taxon>Senticaudata</taxon>
        <taxon>Talitrida</taxon>
        <taxon>Talitroidea</taxon>
        <taxon>Hyalellidae</taxon>
        <taxon>Hyalella</taxon>
    </lineage>
</organism>
<dbReference type="InterPro" id="IPR002018">
    <property type="entry name" value="CarbesteraseB"/>
</dbReference>
<dbReference type="Gene3D" id="3.40.50.1820">
    <property type="entry name" value="alpha/beta hydrolase"/>
    <property type="match status" value="1"/>
</dbReference>
<dbReference type="EMBL" id="JQDR03013425">
    <property type="protein sequence ID" value="KAA0189633.1"/>
    <property type="molecule type" value="Genomic_DNA"/>
</dbReference>
<keyword evidence="2" id="KW-0325">Glycoprotein</keyword>
<feature type="domain" description="Carboxylesterase type B" evidence="3">
    <location>
        <begin position="14"/>
        <end position="86"/>
    </location>
</feature>
<comment type="similarity">
    <text evidence="1">Belongs to the type-B carboxylesterase/lipase family.</text>
</comment>
<comment type="caution">
    <text evidence="4">The sequence shown here is derived from an EMBL/GenBank/DDBJ whole genome shotgun (WGS) entry which is preliminary data.</text>
</comment>
<evidence type="ECO:0000256" key="1">
    <source>
        <dbReference type="ARBA" id="ARBA00005964"/>
    </source>
</evidence>
<proteinExistence type="inferred from homology"/>
<gene>
    <name evidence="4" type="ORF">HAZT_HAZT006016</name>
</gene>
<dbReference type="Proteomes" id="UP000711488">
    <property type="component" value="Unassembled WGS sequence"/>
</dbReference>